<dbReference type="AlphaFoldDB" id="A0A5R8YI22"/>
<dbReference type="Pfam" id="PF01965">
    <property type="entry name" value="DJ-1_PfpI"/>
    <property type="match status" value="1"/>
</dbReference>
<dbReference type="Gene3D" id="3.40.50.880">
    <property type="match status" value="1"/>
</dbReference>
<dbReference type="PANTHER" id="PTHR43130">
    <property type="entry name" value="ARAC-FAMILY TRANSCRIPTIONAL REGULATOR"/>
    <property type="match status" value="1"/>
</dbReference>
<proteinExistence type="predicted"/>
<evidence type="ECO:0000313" key="3">
    <source>
        <dbReference type="Proteomes" id="UP000309033"/>
    </source>
</evidence>
<gene>
    <name evidence="2" type="ORF">FED44_34535</name>
</gene>
<dbReference type="InterPro" id="IPR029062">
    <property type="entry name" value="Class_I_gatase-like"/>
</dbReference>
<organism evidence="2 3">
    <name type="scientific">Microbispora triticiradicis</name>
    <dbReference type="NCBI Taxonomy" id="2200763"/>
    <lineage>
        <taxon>Bacteria</taxon>
        <taxon>Bacillati</taxon>
        <taxon>Actinomycetota</taxon>
        <taxon>Actinomycetes</taxon>
        <taxon>Streptosporangiales</taxon>
        <taxon>Streptosporangiaceae</taxon>
        <taxon>Microbispora</taxon>
    </lineage>
</organism>
<dbReference type="OrthoDB" id="186587at2"/>
<keyword evidence="3" id="KW-1185">Reference proteome</keyword>
<reference evidence="2" key="1">
    <citation type="submission" date="2019-05" db="EMBL/GenBank/DDBJ databases">
        <title>Isolation, diversity and antifungal activity of Actinobacteria from wheat.</title>
        <authorList>
            <person name="Yu B."/>
        </authorList>
    </citation>
    <scope>NUCLEOTIDE SEQUENCE [LARGE SCALE GENOMIC DNA]</scope>
    <source>
        <strain evidence="2">NEAU-HEGS1-5</strain>
    </source>
</reference>
<comment type="caution">
    <text evidence="2">The sequence shown here is derived from an EMBL/GenBank/DDBJ whole genome shotgun (WGS) entry which is preliminary data.</text>
</comment>
<dbReference type="InterPro" id="IPR002818">
    <property type="entry name" value="DJ-1/PfpI"/>
</dbReference>
<evidence type="ECO:0000259" key="1">
    <source>
        <dbReference type="Pfam" id="PF01965"/>
    </source>
</evidence>
<accession>A0A5R8YI22</accession>
<dbReference type="EMBL" id="VANP01000024">
    <property type="protein sequence ID" value="TLP51264.1"/>
    <property type="molecule type" value="Genomic_DNA"/>
</dbReference>
<dbReference type="PANTHER" id="PTHR43130:SF3">
    <property type="entry name" value="HTH-TYPE TRANSCRIPTIONAL REGULATOR RV1931C"/>
    <property type="match status" value="1"/>
</dbReference>
<name>A0A5R8YI22_9ACTN</name>
<feature type="domain" description="DJ-1/PfpI" evidence="1">
    <location>
        <begin position="12"/>
        <end position="97"/>
    </location>
</feature>
<dbReference type="InterPro" id="IPR052158">
    <property type="entry name" value="INH-QAR"/>
</dbReference>
<protein>
    <recommendedName>
        <fullName evidence="1">DJ-1/PfpI domain-containing protein</fullName>
    </recommendedName>
</protein>
<evidence type="ECO:0000313" key="2">
    <source>
        <dbReference type="EMBL" id="TLP51264.1"/>
    </source>
</evidence>
<sequence length="150" mass="15785">MAQLKRTGAIGAVTIDDGLTVQVEHSLREMSSGDDEIDTMIVIGGNGVFDPTVSAEVVRELPALARRSRRVTSVCAGSLLLAAAGLLDGYRATTHWSSHGCSPSVSRACSSNRTGSMSATGAGGPRRGLPPASISCWRWSRTTTAPRWRS</sequence>
<dbReference type="Proteomes" id="UP000309033">
    <property type="component" value="Unassembled WGS sequence"/>
</dbReference>
<dbReference type="SUPFAM" id="SSF52317">
    <property type="entry name" value="Class I glutamine amidotransferase-like"/>
    <property type="match status" value="1"/>
</dbReference>